<dbReference type="EMBL" id="HG994593">
    <property type="protein sequence ID" value="CAF2846601.1"/>
    <property type="molecule type" value="Genomic_DNA"/>
</dbReference>
<dbReference type="Proteomes" id="UP000675881">
    <property type="component" value="Chromosome 14"/>
</dbReference>
<sequence length="146" mass="16604">MGMLEIMTRDISCECMTDTNQRIYVEVLPEEEVTSKGSSDIDQFIKRKINFFPTPANLPVELDPMESSPTGEDSKDDNDNQFIVLIMPPENEENTNKDSGSEEETNMWNLPRSQLISNAECNKADFSSYRNCKSTDQLHPTELSQT</sequence>
<keyword evidence="2" id="KW-1185">Reference proteome</keyword>
<dbReference type="AlphaFoldDB" id="A0A7R8CKB1"/>
<proteinExistence type="predicted"/>
<gene>
    <name evidence="1" type="ORF">LSAA_4611</name>
</gene>
<reference evidence="1" key="1">
    <citation type="submission" date="2021-02" db="EMBL/GenBank/DDBJ databases">
        <authorList>
            <person name="Bekaert M."/>
        </authorList>
    </citation>
    <scope>NUCLEOTIDE SEQUENCE</scope>
    <source>
        <strain evidence="1">IoA-00</strain>
    </source>
</reference>
<protein>
    <submittedName>
        <fullName evidence="1">(salmon louse) hypothetical protein</fullName>
    </submittedName>
</protein>
<evidence type="ECO:0000313" key="1">
    <source>
        <dbReference type="EMBL" id="CAF2846601.1"/>
    </source>
</evidence>
<name>A0A7R8CKB1_LEPSM</name>
<evidence type="ECO:0000313" key="2">
    <source>
        <dbReference type="Proteomes" id="UP000675881"/>
    </source>
</evidence>
<accession>A0A7R8CKB1</accession>
<organism evidence="1 2">
    <name type="scientific">Lepeophtheirus salmonis</name>
    <name type="common">Salmon louse</name>
    <name type="synonym">Caligus salmonis</name>
    <dbReference type="NCBI Taxonomy" id="72036"/>
    <lineage>
        <taxon>Eukaryota</taxon>
        <taxon>Metazoa</taxon>
        <taxon>Ecdysozoa</taxon>
        <taxon>Arthropoda</taxon>
        <taxon>Crustacea</taxon>
        <taxon>Multicrustacea</taxon>
        <taxon>Hexanauplia</taxon>
        <taxon>Copepoda</taxon>
        <taxon>Siphonostomatoida</taxon>
        <taxon>Caligidae</taxon>
        <taxon>Lepeophtheirus</taxon>
    </lineage>
</organism>